<dbReference type="PANTHER" id="PTHR45815:SF3">
    <property type="entry name" value="PROTEIN DISULFIDE-ISOMERASE A6"/>
    <property type="match status" value="1"/>
</dbReference>
<protein>
    <recommendedName>
        <fullName evidence="2">Thioredoxin domain-containing protein</fullName>
    </recommendedName>
</protein>
<dbReference type="PROSITE" id="PS00194">
    <property type="entry name" value="THIOREDOXIN_1"/>
    <property type="match status" value="1"/>
</dbReference>
<keyword evidence="1" id="KW-0732">Signal</keyword>
<dbReference type="InterPro" id="IPR017937">
    <property type="entry name" value="Thioredoxin_CS"/>
</dbReference>
<evidence type="ECO:0000313" key="4">
    <source>
        <dbReference type="Proteomes" id="UP000008493"/>
    </source>
</evidence>
<keyword evidence="4" id="KW-1185">Reference proteome</keyword>
<dbReference type="GO" id="GO:0015035">
    <property type="term" value="F:protein-disulfide reductase activity"/>
    <property type="evidence" value="ECO:0007669"/>
    <property type="project" value="TreeGrafter"/>
</dbReference>
<reference evidence="4" key="1">
    <citation type="journal article" date="2012" name="Proc. Natl. Acad. Sci. U.S.A.">
        <title>Genome sequence of the button mushroom Agaricus bisporus reveals mechanisms governing adaptation to a humic-rich ecological niche.</title>
        <authorList>
            <person name="Morin E."/>
            <person name="Kohler A."/>
            <person name="Baker A.R."/>
            <person name="Foulongne-Oriol M."/>
            <person name="Lombard V."/>
            <person name="Nagy L.G."/>
            <person name="Ohm R.A."/>
            <person name="Patyshakuliyeva A."/>
            <person name="Brun A."/>
            <person name="Aerts A.L."/>
            <person name="Bailey A.M."/>
            <person name="Billette C."/>
            <person name="Coutinho P.M."/>
            <person name="Deakin G."/>
            <person name="Doddapaneni H."/>
            <person name="Floudas D."/>
            <person name="Grimwood J."/>
            <person name="Hilden K."/>
            <person name="Kuees U."/>
            <person name="LaButti K.M."/>
            <person name="Lapidus A."/>
            <person name="Lindquist E.A."/>
            <person name="Lucas S.M."/>
            <person name="Murat C."/>
            <person name="Riley R.W."/>
            <person name="Salamov A.A."/>
            <person name="Schmutz J."/>
            <person name="Subramanian V."/>
            <person name="Woesten H.A.B."/>
            <person name="Xu J."/>
            <person name="Eastwood D.C."/>
            <person name="Foster G.D."/>
            <person name="Sonnenberg A.S."/>
            <person name="Cullen D."/>
            <person name="de Vries R.P."/>
            <person name="Lundell T."/>
            <person name="Hibbett D.S."/>
            <person name="Henrissat B."/>
            <person name="Burton K.S."/>
            <person name="Kerrigan R.W."/>
            <person name="Challen M.P."/>
            <person name="Grigoriev I.V."/>
            <person name="Martin F."/>
        </authorList>
    </citation>
    <scope>NUCLEOTIDE SEQUENCE [LARGE SCALE GENOMIC DNA]</scope>
    <source>
        <strain evidence="4">JB137-S8 / ATCC MYA-4627 / FGSC 10392</strain>
    </source>
</reference>
<organism evidence="3 4">
    <name type="scientific">Agaricus bisporus var. burnettii (strain JB137-S8 / ATCC MYA-4627 / FGSC 10392)</name>
    <name type="common">White button mushroom</name>
    <dbReference type="NCBI Taxonomy" id="597362"/>
    <lineage>
        <taxon>Eukaryota</taxon>
        <taxon>Fungi</taxon>
        <taxon>Dikarya</taxon>
        <taxon>Basidiomycota</taxon>
        <taxon>Agaricomycotina</taxon>
        <taxon>Agaricomycetes</taxon>
        <taxon>Agaricomycetidae</taxon>
        <taxon>Agaricales</taxon>
        <taxon>Agaricineae</taxon>
        <taxon>Agaricaceae</taxon>
        <taxon>Agaricus</taxon>
    </lineage>
</organism>
<dbReference type="Proteomes" id="UP000008493">
    <property type="component" value="Unassembled WGS sequence"/>
</dbReference>
<dbReference type="GO" id="GO:0005788">
    <property type="term" value="C:endoplasmic reticulum lumen"/>
    <property type="evidence" value="ECO:0007669"/>
    <property type="project" value="TreeGrafter"/>
</dbReference>
<evidence type="ECO:0000256" key="1">
    <source>
        <dbReference type="SAM" id="SignalP"/>
    </source>
</evidence>
<dbReference type="GO" id="GO:0034976">
    <property type="term" value="P:response to endoplasmic reticulum stress"/>
    <property type="evidence" value="ECO:0007669"/>
    <property type="project" value="TreeGrafter"/>
</dbReference>
<dbReference type="STRING" id="597362.K5XA46"/>
<name>K5XA46_AGABU</name>
<feature type="domain" description="Thioredoxin" evidence="2">
    <location>
        <begin position="27"/>
        <end position="70"/>
    </location>
</feature>
<dbReference type="InParanoid" id="K5XA46"/>
<dbReference type="EMBL" id="JH971389">
    <property type="protein sequence ID" value="EKM80088.1"/>
    <property type="molecule type" value="Genomic_DNA"/>
</dbReference>
<dbReference type="InterPro" id="IPR013766">
    <property type="entry name" value="Thioredoxin_domain"/>
</dbReference>
<dbReference type="SUPFAM" id="SSF52833">
    <property type="entry name" value="Thioredoxin-like"/>
    <property type="match status" value="1"/>
</dbReference>
<dbReference type="Gene3D" id="3.40.30.10">
    <property type="entry name" value="Glutaredoxin"/>
    <property type="match status" value="1"/>
</dbReference>
<dbReference type="eggNOG" id="KOG0190">
    <property type="taxonomic scope" value="Eukaryota"/>
</dbReference>
<dbReference type="AlphaFoldDB" id="K5XA46"/>
<sequence>MRLCSLTTSASILALASLVFADADSDVLSLTAKTFEESVATEPLMLVEFFAPWCGHCKALAPHYEEAATAL</sequence>
<feature type="signal peptide" evidence="1">
    <location>
        <begin position="1"/>
        <end position="21"/>
    </location>
</feature>
<gene>
    <name evidence="3" type="ORF">AGABI1DRAFT_84572</name>
</gene>
<dbReference type="OrthoDB" id="427280at2759"/>
<dbReference type="RefSeq" id="XP_007329339.1">
    <property type="nucleotide sequence ID" value="XM_007329277.1"/>
</dbReference>
<feature type="chain" id="PRO_5003886149" description="Thioredoxin domain-containing protein" evidence="1">
    <location>
        <begin position="22"/>
        <end position="71"/>
    </location>
</feature>
<dbReference type="GeneID" id="18831992"/>
<dbReference type="InterPro" id="IPR036249">
    <property type="entry name" value="Thioredoxin-like_sf"/>
</dbReference>
<accession>K5XA46</accession>
<dbReference type="CDD" id="cd02961">
    <property type="entry name" value="PDI_a_family"/>
    <property type="match status" value="1"/>
</dbReference>
<dbReference type="HOGENOM" id="CLU_2746790_0_0_1"/>
<evidence type="ECO:0000259" key="2">
    <source>
        <dbReference type="Pfam" id="PF00085"/>
    </source>
</evidence>
<dbReference type="Pfam" id="PF00085">
    <property type="entry name" value="Thioredoxin"/>
    <property type="match status" value="1"/>
</dbReference>
<dbReference type="KEGG" id="abp:AGABI1DRAFT84572"/>
<proteinExistence type="predicted"/>
<dbReference type="PANTHER" id="PTHR45815">
    <property type="entry name" value="PROTEIN DISULFIDE-ISOMERASE A6"/>
    <property type="match status" value="1"/>
</dbReference>
<evidence type="ECO:0000313" key="3">
    <source>
        <dbReference type="EMBL" id="EKM80088.1"/>
    </source>
</evidence>
<feature type="non-terminal residue" evidence="3">
    <location>
        <position position="71"/>
    </location>
</feature>